<protein>
    <submittedName>
        <fullName evidence="2">ParA family protein</fullName>
    </submittedName>
</protein>
<dbReference type="PANTHER" id="PTHR13696">
    <property type="entry name" value="P-LOOP CONTAINING NUCLEOSIDE TRIPHOSPHATE HYDROLASE"/>
    <property type="match status" value="1"/>
</dbReference>
<dbReference type="CDD" id="cd02042">
    <property type="entry name" value="ParAB_family"/>
    <property type="match status" value="1"/>
</dbReference>
<sequence length="208" mass="21871">MSVVITVAQQKGGAGKTTLAANLAAALAESRKVAVLDIDPQHSLARWHALRAAHKNATAITLSDVSGWRLGNELDKLRRSHDVLIIDSPPQVDTDAKLAIRAADLVLVPIQPSPPDLWAAEGTLKVAGEEKRRARILLNRVPASGRLRDAVTAEIASRGYPAFATALGNRVGFAGAFAQGLGVTESAPRSTASQELRALLAEIEGVLG</sequence>
<keyword evidence="3" id="KW-1185">Reference proteome</keyword>
<dbReference type="NCBIfam" id="NF041546">
    <property type="entry name" value="ParA_partition"/>
    <property type="match status" value="1"/>
</dbReference>
<dbReference type="PANTHER" id="PTHR13696:SF96">
    <property type="entry name" value="COBQ_COBB_MIND_PARA NUCLEOTIDE BINDING DOMAIN-CONTAINING PROTEIN"/>
    <property type="match status" value="1"/>
</dbReference>
<dbReference type="InterPro" id="IPR050678">
    <property type="entry name" value="DNA_Partitioning_ATPase"/>
</dbReference>
<dbReference type="Gene3D" id="3.40.50.300">
    <property type="entry name" value="P-loop containing nucleotide triphosphate hydrolases"/>
    <property type="match status" value="1"/>
</dbReference>
<dbReference type="SUPFAM" id="SSF52540">
    <property type="entry name" value="P-loop containing nucleoside triphosphate hydrolases"/>
    <property type="match status" value="1"/>
</dbReference>
<proteinExistence type="predicted"/>
<accession>A0AA41YN93</accession>
<dbReference type="Proteomes" id="UP001165679">
    <property type="component" value="Unassembled WGS sequence"/>
</dbReference>
<dbReference type="Pfam" id="PF01656">
    <property type="entry name" value="CbiA"/>
    <property type="match status" value="1"/>
</dbReference>
<dbReference type="InterPro" id="IPR048089">
    <property type="entry name" value="McdA"/>
</dbReference>
<dbReference type="EMBL" id="JAPDNT010000007">
    <property type="protein sequence ID" value="MCW3475183.1"/>
    <property type="molecule type" value="Genomic_DNA"/>
</dbReference>
<reference evidence="2" key="2">
    <citation type="submission" date="2022-10" db="EMBL/GenBank/DDBJ databases">
        <authorList>
            <person name="Trinh H.N."/>
        </authorList>
    </citation>
    <scope>NUCLEOTIDE SEQUENCE</scope>
    <source>
        <strain evidence="2">RN2-1</strain>
    </source>
</reference>
<comment type="caution">
    <text evidence="2">The sequence shown here is derived from an EMBL/GenBank/DDBJ whole genome shotgun (WGS) entry which is preliminary data.</text>
</comment>
<reference evidence="2" key="1">
    <citation type="submission" date="2022-09" db="EMBL/GenBank/DDBJ databases">
        <title>Rhodovastum sp. nov. RN2-1 isolated from soil in Seongnam, South Korea.</title>
        <authorList>
            <person name="Le N.T."/>
        </authorList>
    </citation>
    <scope>NUCLEOTIDE SEQUENCE</scope>
    <source>
        <strain evidence="2">RN2-1</strain>
    </source>
</reference>
<evidence type="ECO:0000313" key="3">
    <source>
        <dbReference type="Proteomes" id="UP001165679"/>
    </source>
</evidence>
<evidence type="ECO:0000259" key="1">
    <source>
        <dbReference type="Pfam" id="PF01656"/>
    </source>
</evidence>
<dbReference type="AlphaFoldDB" id="A0AA41YN93"/>
<dbReference type="InterPro" id="IPR002586">
    <property type="entry name" value="CobQ/CobB/MinD/ParA_Nub-bd_dom"/>
</dbReference>
<dbReference type="RefSeq" id="WP_264713879.1">
    <property type="nucleotide sequence ID" value="NZ_JAPDNT010000007.1"/>
</dbReference>
<organism evidence="2 3">
    <name type="scientific">Limobrevibacterium gyesilva</name>
    <dbReference type="NCBI Taxonomy" id="2991712"/>
    <lineage>
        <taxon>Bacteria</taxon>
        <taxon>Pseudomonadati</taxon>
        <taxon>Pseudomonadota</taxon>
        <taxon>Alphaproteobacteria</taxon>
        <taxon>Acetobacterales</taxon>
        <taxon>Acetobacteraceae</taxon>
        <taxon>Limobrevibacterium</taxon>
    </lineage>
</organism>
<dbReference type="PIRSF" id="PIRSF009320">
    <property type="entry name" value="Nuc_binding_HP_1000"/>
    <property type="match status" value="1"/>
</dbReference>
<feature type="domain" description="CobQ/CobB/MinD/ParA nucleotide binding" evidence="1">
    <location>
        <begin position="5"/>
        <end position="175"/>
    </location>
</feature>
<gene>
    <name evidence="2" type="ORF">OL599_11425</name>
</gene>
<name>A0AA41YN93_9PROT</name>
<dbReference type="InterPro" id="IPR027417">
    <property type="entry name" value="P-loop_NTPase"/>
</dbReference>
<evidence type="ECO:0000313" key="2">
    <source>
        <dbReference type="EMBL" id="MCW3475183.1"/>
    </source>
</evidence>